<dbReference type="STRING" id="1095629.A0A0C9WRB0"/>
<feature type="transmembrane region" description="Helical" evidence="2">
    <location>
        <begin position="20"/>
        <end position="40"/>
    </location>
</feature>
<proteinExistence type="predicted"/>
<dbReference type="Gene3D" id="2.60.120.260">
    <property type="entry name" value="Galactose-binding domain-like"/>
    <property type="match status" value="1"/>
</dbReference>
<reference evidence="4" key="2">
    <citation type="submission" date="2015-01" db="EMBL/GenBank/DDBJ databases">
        <title>Evolutionary Origins and Diversification of the Mycorrhizal Mutualists.</title>
        <authorList>
            <consortium name="DOE Joint Genome Institute"/>
            <consortium name="Mycorrhizal Genomics Consortium"/>
            <person name="Kohler A."/>
            <person name="Kuo A."/>
            <person name="Nagy L.G."/>
            <person name="Floudas D."/>
            <person name="Copeland A."/>
            <person name="Barry K.W."/>
            <person name="Cichocki N."/>
            <person name="Veneault-Fourrey C."/>
            <person name="LaButti K."/>
            <person name="Lindquist E.A."/>
            <person name="Lipzen A."/>
            <person name="Lundell T."/>
            <person name="Morin E."/>
            <person name="Murat C."/>
            <person name="Riley R."/>
            <person name="Ohm R."/>
            <person name="Sun H."/>
            <person name="Tunlid A."/>
            <person name="Henrissat B."/>
            <person name="Grigoriev I.V."/>
            <person name="Hibbett D.S."/>
            <person name="Martin F."/>
        </authorList>
    </citation>
    <scope>NUCLEOTIDE SEQUENCE [LARGE SCALE GENOMIC DNA]</scope>
    <source>
        <strain evidence="4">LaAM-08-1</strain>
    </source>
</reference>
<keyword evidence="2" id="KW-0812">Transmembrane</keyword>
<evidence type="ECO:0000256" key="2">
    <source>
        <dbReference type="SAM" id="Phobius"/>
    </source>
</evidence>
<dbReference type="HOGENOM" id="CLU_033259_1_1_1"/>
<dbReference type="EMBL" id="KN838613">
    <property type="protein sequence ID" value="KIK01030.1"/>
    <property type="molecule type" value="Genomic_DNA"/>
</dbReference>
<sequence>MFLNPLFPIPHPMKLMRLDALGYALISIYFWSSMVAAAIVNATIDDQDGDSVTGRRVLYYPSQNVWRNQTCDGTKCAVVPDKYQAFHNTYTAATYSVGLGSIGIGMQFVGTAIYVFFILGTLTPPYPPTLNSANFTIDNNKPVLFTNQAIGIQYNMTVFSQTNLSNTLHTLNITTSGPAGPIYINFDYAIYTVSTTTSSLSPPSTVTIMSQAPSTTVTGAPAGRTPVGAIIGGIAGGITLLALVISLLFCWYRRRGHGALQSVKENGGPEPLILQFNNGGSSLAVSASGMPYTQPLAVRSKSPMATVTVSGGESSNTDRQGNMRNYRTLHSGEVALSPPLAGSQRLPFFSEKALPSSPSNLSVLGTSSDNRSASPLLPSRLNVTGAREEVRRARQEDLDNRLRVVQHNIVQLEESSAGPGRSVSLRRQTSGEAGIIEEEMHMSVPDMQEAIRSMREQIRVLREQQQSAWALGLSDDPPPGYTPMELGMQISREASS</sequence>
<feature type="compositionally biased region" description="Polar residues" evidence="1">
    <location>
        <begin position="356"/>
        <end position="373"/>
    </location>
</feature>
<evidence type="ECO:0000313" key="3">
    <source>
        <dbReference type="EMBL" id="KIK01030.1"/>
    </source>
</evidence>
<protein>
    <submittedName>
        <fullName evidence="3">Uncharacterized protein</fullName>
    </submittedName>
</protein>
<name>A0A0C9WRB0_9AGAR</name>
<organism evidence="3 4">
    <name type="scientific">Laccaria amethystina LaAM-08-1</name>
    <dbReference type="NCBI Taxonomy" id="1095629"/>
    <lineage>
        <taxon>Eukaryota</taxon>
        <taxon>Fungi</taxon>
        <taxon>Dikarya</taxon>
        <taxon>Basidiomycota</taxon>
        <taxon>Agaricomycotina</taxon>
        <taxon>Agaricomycetes</taxon>
        <taxon>Agaricomycetidae</taxon>
        <taxon>Agaricales</taxon>
        <taxon>Agaricineae</taxon>
        <taxon>Hydnangiaceae</taxon>
        <taxon>Laccaria</taxon>
    </lineage>
</organism>
<reference evidence="3 4" key="1">
    <citation type="submission" date="2014-04" db="EMBL/GenBank/DDBJ databases">
        <authorList>
            <consortium name="DOE Joint Genome Institute"/>
            <person name="Kuo A."/>
            <person name="Kohler A."/>
            <person name="Nagy L.G."/>
            <person name="Floudas D."/>
            <person name="Copeland A."/>
            <person name="Barry K.W."/>
            <person name="Cichocki N."/>
            <person name="Veneault-Fourrey C."/>
            <person name="LaButti K."/>
            <person name="Lindquist E.A."/>
            <person name="Lipzen A."/>
            <person name="Lundell T."/>
            <person name="Morin E."/>
            <person name="Murat C."/>
            <person name="Sun H."/>
            <person name="Tunlid A."/>
            <person name="Henrissat B."/>
            <person name="Grigoriev I.V."/>
            <person name="Hibbett D.S."/>
            <person name="Martin F."/>
            <person name="Nordberg H.P."/>
            <person name="Cantor M.N."/>
            <person name="Hua S.X."/>
        </authorList>
    </citation>
    <scope>NUCLEOTIDE SEQUENCE [LARGE SCALE GENOMIC DNA]</scope>
    <source>
        <strain evidence="3 4">LaAM-08-1</strain>
    </source>
</reference>
<feature type="transmembrane region" description="Helical" evidence="2">
    <location>
        <begin position="92"/>
        <end position="119"/>
    </location>
</feature>
<feature type="region of interest" description="Disordered" evidence="1">
    <location>
        <begin position="303"/>
        <end position="323"/>
    </location>
</feature>
<evidence type="ECO:0000256" key="1">
    <source>
        <dbReference type="SAM" id="MobiDB-lite"/>
    </source>
</evidence>
<feature type="transmembrane region" description="Helical" evidence="2">
    <location>
        <begin position="229"/>
        <end position="252"/>
    </location>
</feature>
<keyword evidence="2" id="KW-1133">Transmembrane helix</keyword>
<dbReference type="Proteomes" id="UP000054477">
    <property type="component" value="Unassembled WGS sequence"/>
</dbReference>
<dbReference type="OrthoDB" id="3270641at2759"/>
<keyword evidence="2" id="KW-0472">Membrane</keyword>
<dbReference type="AlphaFoldDB" id="A0A0C9WRB0"/>
<keyword evidence="4" id="KW-1185">Reference proteome</keyword>
<gene>
    <name evidence="3" type="ORF">K443DRAFT_580966</name>
</gene>
<feature type="region of interest" description="Disordered" evidence="1">
    <location>
        <begin position="355"/>
        <end position="378"/>
    </location>
</feature>
<accession>A0A0C9WRB0</accession>
<evidence type="ECO:0000313" key="4">
    <source>
        <dbReference type="Proteomes" id="UP000054477"/>
    </source>
</evidence>